<accession>A0AAD4HJ07</accession>
<feature type="transmembrane region" description="Helical" evidence="1">
    <location>
        <begin position="12"/>
        <end position="32"/>
    </location>
</feature>
<dbReference type="GeneID" id="64661524"/>
<keyword evidence="1" id="KW-0812">Transmembrane</keyword>
<dbReference type="RefSeq" id="XP_041224991.1">
    <property type="nucleotide sequence ID" value="XM_041367226.1"/>
</dbReference>
<dbReference type="EMBL" id="JABBWK010000033">
    <property type="protein sequence ID" value="KAG1899415.1"/>
    <property type="molecule type" value="Genomic_DNA"/>
</dbReference>
<organism evidence="2 3">
    <name type="scientific">Suillus fuscotomentosus</name>
    <dbReference type="NCBI Taxonomy" id="1912939"/>
    <lineage>
        <taxon>Eukaryota</taxon>
        <taxon>Fungi</taxon>
        <taxon>Dikarya</taxon>
        <taxon>Basidiomycota</taxon>
        <taxon>Agaricomycotina</taxon>
        <taxon>Agaricomycetes</taxon>
        <taxon>Agaricomycetidae</taxon>
        <taxon>Boletales</taxon>
        <taxon>Suillineae</taxon>
        <taxon>Suillaceae</taxon>
        <taxon>Suillus</taxon>
    </lineage>
</organism>
<protein>
    <submittedName>
        <fullName evidence="2">Uncharacterized protein</fullName>
    </submittedName>
</protein>
<keyword evidence="1" id="KW-0472">Membrane</keyword>
<keyword evidence="1" id="KW-1133">Transmembrane helix</keyword>
<keyword evidence="3" id="KW-1185">Reference proteome</keyword>
<dbReference type="Proteomes" id="UP001195769">
    <property type="component" value="Unassembled WGS sequence"/>
</dbReference>
<dbReference type="AlphaFoldDB" id="A0AAD4HJ07"/>
<comment type="caution">
    <text evidence="2">The sequence shown here is derived from an EMBL/GenBank/DDBJ whole genome shotgun (WGS) entry which is preliminary data.</text>
</comment>
<reference evidence="2" key="1">
    <citation type="journal article" date="2020" name="New Phytol.">
        <title>Comparative genomics reveals dynamic genome evolution in host specialist ectomycorrhizal fungi.</title>
        <authorList>
            <person name="Lofgren L.A."/>
            <person name="Nguyen N.H."/>
            <person name="Vilgalys R."/>
            <person name="Ruytinx J."/>
            <person name="Liao H.L."/>
            <person name="Branco S."/>
            <person name="Kuo A."/>
            <person name="LaButti K."/>
            <person name="Lipzen A."/>
            <person name="Andreopoulos W."/>
            <person name="Pangilinan J."/>
            <person name="Riley R."/>
            <person name="Hundley H."/>
            <person name="Na H."/>
            <person name="Barry K."/>
            <person name="Grigoriev I.V."/>
            <person name="Stajich J.E."/>
            <person name="Kennedy P.G."/>
        </authorList>
    </citation>
    <scope>NUCLEOTIDE SEQUENCE</scope>
    <source>
        <strain evidence="2">FC203</strain>
    </source>
</reference>
<proteinExistence type="predicted"/>
<gene>
    <name evidence="2" type="ORF">F5891DRAFT_1189866</name>
</gene>
<evidence type="ECO:0000313" key="2">
    <source>
        <dbReference type="EMBL" id="KAG1899415.1"/>
    </source>
</evidence>
<sequence length="154" mass="16665">MAISKSGSQAPHLCIPVILLNIFAIPLLPLPLPLTNSPPSTSLAKKLILVSSTSQEFCSALMKCAWYNVESCFYDELDDDIESVPALIRSKEWYIPSDASKIDLESHNELSAKTLDVLRQQQIPDEIVISTVASLVPGGMDSKLGVIGLGDLRG</sequence>
<evidence type="ECO:0000256" key="1">
    <source>
        <dbReference type="SAM" id="Phobius"/>
    </source>
</evidence>
<evidence type="ECO:0000313" key="3">
    <source>
        <dbReference type="Proteomes" id="UP001195769"/>
    </source>
</evidence>
<name>A0AAD4HJ07_9AGAM</name>